<evidence type="ECO:0000313" key="2">
    <source>
        <dbReference type="Proteomes" id="UP001165960"/>
    </source>
</evidence>
<name>A0ACC2SHD2_9FUNG</name>
<sequence length="406" mass="44008">MLTDQVATLRGKIEYLRQHLSDPDDLSFESDGKRETEVAGTPPHLDHGCCPGLEGQPCVNCALALDHLAAVRNIPDINQILTEEKCWKQIMECPSRHPPYLPAPSASLPAPASKPSADPPACPPILRCPASHPQAQAGTSRPAASPQATCLLPGPQPTASHPPGPHSSFPSQSGATMPDNQWDLEDHSTYLSLDPSQTGLPNPKIDLGSPKSCSHHLTICPEEIIGSRQNCLKPQKIAQEQKFGHLLKPHFPKPFSKLLGSPVPCFYSHLQNFASGGTLQIKDLFSVIACAIIEINTLNKVKFNLQLKVKLPISPCQPSSPRKMNHLIFTAELTACLGIGGYQQGSEFFGPSPDRLVHDPHYNPGQLNSSQTGPWPPLVSPHSTLSIAIYTSMYYILTYFAGSFGR</sequence>
<reference evidence="1" key="1">
    <citation type="submission" date="2022-04" db="EMBL/GenBank/DDBJ databases">
        <title>Genome of the entomopathogenic fungus Entomophthora muscae.</title>
        <authorList>
            <person name="Elya C."/>
            <person name="Lovett B.R."/>
            <person name="Lee E."/>
            <person name="Macias A.M."/>
            <person name="Hajek A.E."/>
            <person name="De Bivort B.L."/>
            <person name="Kasson M.T."/>
            <person name="De Fine Licht H.H."/>
            <person name="Stajich J.E."/>
        </authorList>
    </citation>
    <scope>NUCLEOTIDE SEQUENCE</scope>
    <source>
        <strain evidence="1">Berkeley</strain>
    </source>
</reference>
<proteinExistence type="predicted"/>
<evidence type="ECO:0000313" key="1">
    <source>
        <dbReference type="EMBL" id="KAJ9061725.1"/>
    </source>
</evidence>
<organism evidence="1 2">
    <name type="scientific">Entomophthora muscae</name>
    <dbReference type="NCBI Taxonomy" id="34485"/>
    <lineage>
        <taxon>Eukaryota</taxon>
        <taxon>Fungi</taxon>
        <taxon>Fungi incertae sedis</taxon>
        <taxon>Zoopagomycota</taxon>
        <taxon>Entomophthoromycotina</taxon>
        <taxon>Entomophthoromycetes</taxon>
        <taxon>Entomophthorales</taxon>
        <taxon>Entomophthoraceae</taxon>
        <taxon>Entomophthora</taxon>
    </lineage>
</organism>
<keyword evidence="2" id="KW-1185">Reference proteome</keyword>
<dbReference type="EMBL" id="QTSX02005046">
    <property type="protein sequence ID" value="KAJ9061725.1"/>
    <property type="molecule type" value="Genomic_DNA"/>
</dbReference>
<protein>
    <submittedName>
        <fullName evidence="1">Uncharacterized protein</fullName>
    </submittedName>
</protein>
<comment type="caution">
    <text evidence="1">The sequence shown here is derived from an EMBL/GenBank/DDBJ whole genome shotgun (WGS) entry which is preliminary data.</text>
</comment>
<gene>
    <name evidence="1" type="ORF">DSO57_1017820</name>
</gene>
<dbReference type="Proteomes" id="UP001165960">
    <property type="component" value="Unassembled WGS sequence"/>
</dbReference>
<accession>A0ACC2SHD2</accession>